<keyword evidence="6" id="KW-1185">Reference proteome</keyword>
<keyword evidence="1 3" id="KW-0732">Signal</keyword>
<dbReference type="PANTHER" id="PTHR30570">
    <property type="entry name" value="PERIPLASMIC PHOSPHATE BINDING COMPONENT OF PHOSPHATE ABC TRANSPORTER"/>
    <property type="match status" value="1"/>
</dbReference>
<dbReference type="SUPFAM" id="SSF53850">
    <property type="entry name" value="Periplasmic binding protein-like II"/>
    <property type="match status" value="1"/>
</dbReference>
<gene>
    <name evidence="5" type="ORF">MiSe_37930</name>
</gene>
<dbReference type="InterPro" id="IPR024370">
    <property type="entry name" value="PBP_domain"/>
</dbReference>
<dbReference type="PANTHER" id="PTHR30570:SF1">
    <property type="entry name" value="PHOSPHATE-BINDING PROTEIN PSTS"/>
    <property type="match status" value="1"/>
</dbReference>
<dbReference type="Proteomes" id="UP001050975">
    <property type="component" value="Unassembled WGS sequence"/>
</dbReference>
<evidence type="ECO:0000259" key="4">
    <source>
        <dbReference type="Pfam" id="PF12849"/>
    </source>
</evidence>
<feature type="domain" description="PBP" evidence="4">
    <location>
        <begin position="49"/>
        <end position="279"/>
    </location>
</feature>
<name>A0AAV3X857_9CYAN</name>
<feature type="compositionally biased region" description="Polar residues" evidence="2">
    <location>
        <begin position="529"/>
        <end position="538"/>
    </location>
</feature>
<evidence type="ECO:0000256" key="1">
    <source>
        <dbReference type="ARBA" id="ARBA00022729"/>
    </source>
</evidence>
<dbReference type="Pfam" id="PF16258">
    <property type="entry name" value="DUF4912"/>
    <property type="match status" value="1"/>
</dbReference>
<dbReference type="RefSeq" id="WP_226583875.1">
    <property type="nucleotide sequence ID" value="NZ_BLAY01000057.1"/>
</dbReference>
<proteinExistence type="predicted"/>
<dbReference type="Pfam" id="PF12849">
    <property type="entry name" value="PBP_like_2"/>
    <property type="match status" value="1"/>
</dbReference>
<feature type="signal peptide" evidence="3">
    <location>
        <begin position="1"/>
        <end position="27"/>
    </location>
</feature>
<feature type="region of interest" description="Disordered" evidence="2">
    <location>
        <begin position="508"/>
        <end position="544"/>
    </location>
</feature>
<evidence type="ECO:0000256" key="2">
    <source>
        <dbReference type="SAM" id="MobiDB-lite"/>
    </source>
</evidence>
<feature type="compositionally biased region" description="Polar residues" evidence="2">
    <location>
        <begin position="414"/>
        <end position="423"/>
    </location>
</feature>
<dbReference type="AlphaFoldDB" id="A0AAV3X857"/>
<comment type="caution">
    <text evidence="5">The sequence shown here is derived from an EMBL/GenBank/DDBJ whole genome shotgun (WGS) entry which is preliminary data.</text>
</comment>
<feature type="compositionally biased region" description="Polar residues" evidence="2">
    <location>
        <begin position="689"/>
        <end position="698"/>
    </location>
</feature>
<dbReference type="InterPro" id="IPR032585">
    <property type="entry name" value="DUF4912"/>
</dbReference>
<evidence type="ECO:0000313" key="6">
    <source>
        <dbReference type="Proteomes" id="UP001050975"/>
    </source>
</evidence>
<protein>
    <recommendedName>
        <fullName evidence="4">PBP domain-containing protein</fullName>
    </recommendedName>
</protein>
<evidence type="ECO:0000256" key="3">
    <source>
        <dbReference type="SAM" id="SignalP"/>
    </source>
</evidence>
<reference evidence="5" key="1">
    <citation type="submission" date="2019-10" db="EMBL/GenBank/DDBJ databases">
        <title>Draft genome sequece of Microseira wollei NIES-4236.</title>
        <authorList>
            <person name="Yamaguchi H."/>
            <person name="Suzuki S."/>
            <person name="Kawachi M."/>
        </authorList>
    </citation>
    <scope>NUCLEOTIDE SEQUENCE</scope>
    <source>
        <strain evidence="5">NIES-4236</strain>
    </source>
</reference>
<organism evidence="5 6">
    <name type="scientific">Microseira wollei NIES-4236</name>
    <dbReference type="NCBI Taxonomy" id="2530354"/>
    <lineage>
        <taxon>Bacteria</taxon>
        <taxon>Bacillati</taxon>
        <taxon>Cyanobacteriota</taxon>
        <taxon>Cyanophyceae</taxon>
        <taxon>Oscillatoriophycideae</taxon>
        <taxon>Aerosakkonematales</taxon>
        <taxon>Aerosakkonemataceae</taxon>
        <taxon>Microseira</taxon>
    </lineage>
</organism>
<accession>A0AAV3X857</accession>
<evidence type="ECO:0000313" key="5">
    <source>
        <dbReference type="EMBL" id="GET39032.1"/>
    </source>
</evidence>
<sequence>MLDKKYTRLVTLALLCYLAAAEQPAAASTFAAVLAQTPAPTALPSRTAVPGVTKLRIASSSSMEKFNEALKQRFEQQFAGQEVIIGYGDANAALRAVRQEQADLAAIGRPLTRREKARGLVEVPVTRHKIAIVVGANNPFTGSLTDQQFAKIFRGEIQDWSEVGGAPGGIRVIDRPATSDIRQSLRQYPVFQAARFDTGANAVKLSEDTTQAVIRELGTDGIGIAIADQVLNQPGVRVLPMHKTTPDDPRYPFSQGLFYVYKKTNTSAALKNFLGYATAPQGQSAIAAARTAIAATPAATPTLGTTATPGATALSTPAATPAATPTLGTTTTPGATSTLGTTATPDATALPTPAATPAAMTAPQTTALTTPTANAIAGTSISDGGVQGIWWLWLSGLLLFLLWRALKNQRKQPQSNQHLSLSSLDPIEPSDSPTVRERYRFPVSSDTPTTANETKDIALATSGLVTGSEIAPSQPITEQVSSPVASALTQKTPEPVSDIPEAASGLVAGSEIPDSSDYSPSPPVAFDRSTPTASQPIESTPEDISHTVAETPIAIPSVTHWTAIATAGLVSGSDIGDTSDTQPVPHDSSPIPSTNTSVSNVTDKTPAGEALATSGKHTRDTSNTKPVLDDDSVSIGETVVAEGAAVSLTSSASPNAIATNAAKLSDQPAMATQANRQGVQAVKSDTEATENADSSTAADESTIVLLSSESEWAYAYWNIPKEEKEKLRQEGGTKLALRLYDVTDIDLNNQQPQSIQQNDCNEDSRDGYLMVPWRDRDYMVEIGYVTQNDRWLMLARSAVVRIPPASDQDRQLANVELEAMGLLSVPPVSPSILSSSGGRLGVTNLLDTSENPSSASTEKTRHSKFRLVADAELSVYGETEPDAKVTIDGRQIELNPTGTFCCQMLCPDGESEFTITAVAADGETDSIQIKLTRQTLKPNPTHST</sequence>
<feature type="region of interest" description="Disordered" evidence="2">
    <location>
        <begin position="573"/>
        <end position="630"/>
    </location>
</feature>
<feature type="region of interest" description="Disordered" evidence="2">
    <location>
        <begin position="677"/>
        <end position="698"/>
    </location>
</feature>
<dbReference type="InterPro" id="IPR050811">
    <property type="entry name" value="Phosphate_ABC_transporter"/>
</dbReference>
<dbReference type="Gene3D" id="3.40.190.10">
    <property type="entry name" value="Periplasmic binding protein-like II"/>
    <property type="match status" value="2"/>
</dbReference>
<dbReference type="EMBL" id="BLAY01000057">
    <property type="protein sequence ID" value="GET39032.1"/>
    <property type="molecule type" value="Genomic_DNA"/>
</dbReference>
<feature type="region of interest" description="Disordered" evidence="2">
    <location>
        <begin position="300"/>
        <end position="347"/>
    </location>
</feature>
<feature type="compositionally biased region" description="Polar residues" evidence="2">
    <location>
        <begin position="590"/>
        <end position="603"/>
    </location>
</feature>
<feature type="chain" id="PRO_5043797450" description="PBP domain-containing protein" evidence="3">
    <location>
        <begin position="28"/>
        <end position="944"/>
    </location>
</feature>
<feature type="region of interest" description="Disordered" evidence="2">
    <location>
        <begin position="414"/>
        <end position="454"/>
    </location>
</feature>